<dbReference type="SUPFAM" id="SSF55073">
    <property type="entry name" value="Nucleotide cyclase"/>
    <property type="match status" value="1"/>
</dbReference>
<organism evidence="6 7">
    <name type="scientific">Amphritea balenae</name>
    <dbReference type="NCBI Taxonomy" id="452629"/>
    <lineage>
        <taxon>Bacteria</taxon>
        <taxon>Pseudomonadati</taxon>
        <taxon>Pseudomonadota</taxon>
        <taxon>Gammaproteobacteria</taxon>
        <taxon>Oceanospirillales</taxon>
        <taxon>Oceanospirillaceae</taxon>
        <taxon>Amphritea</taxon>
    </lineage>
</organism>
<dbReference type="GO" id="GO:0043709">
    <property type="term" value="P:cell adhesion involved in single-species biofilm formation"/>
    <property type="evidence" value="ECO:0007669"/>
    <property type="project" value="TreeGrafter"/>
</dbReference>
<feature type="compositionally biased region" description="Basic and acidic residues" evidence="3">
    <location>
        <begin position="354"/>
        <end position="367"/>
    </location>
</feature>
<feature type="transmembrane region" description="Helical" evidence="4">
    <location>
        <begin position="106"/>
        <end position="125"/>
    </location>
</feature>
<dbReference type="AlphaFoldDB" id="A0A3P1SL38"/>
<dbReference type="NCBIfam" id="TIGR00254">
    <property type="entry name" value="GGDEF"/>
    <property type="match status" value="1"/>
</dbReference>
<feature type="transmembrane region" description="Helical" evidence="4">
    <location>
        <begin position="137"/>
        <end position="157"/>
    </location>
</feature>
<feature type="transmembrane region" description="Helical" evidence="4">
    <location>
        <begin position="230"/>
        <end position="253"/>
    </location>
</feature>
<dbReference type="Gene3D" id="3.30.70.270">
    <property type="match status" value="1"/>
</dbReference>
<accession>A0A3P1SL38</accession>
<keyword evidence="7" id="KW-1185">Reference proteome</keyword>
<feature type="transmembrane region" description="Helical" evidence="4">
    <location>
        <begin position="21"/>
        <end position="42"/>
    </location>
</feature>
<name>A0A3P1SL38_9GAMM</name>
<evidence type="ECO:0000259" key="5">
    <source>
        <dbReference type="PROSITE" id="PS50887"/>
    </source>
</evidence>
<feature type="compositionally biased region" description="Basic residues" evidence="3">
    <location>
        <begin position="428"/>
        <end position="439"/>
    </location>
</feature>
<dbReference type="Proteomes" id="UP000267535">
    <property type="component" value="Unassembled WGS sequence"/>
</dbReference>
<protein>
    <recommendedName>
        <fullName evidence="1">diguanylate cyclase</fullName>
        <ecNumber evidence="1">2.7.7.65</ecNumber>
    </recommendedName>
</protein>
<dbReference type="Pfam" id="PF00990">
    <property type="entry name" value="GGDEF"/>
    <property type="match status" value="2"/>
</dbReference>
<evidence type="ECO:0000256" key="1">
    <source>
        <dbReference type="ARBA" id="ARBA00012528"/>
    </source>
</evidence>
<dbReference type="EC" id="2.7.7.65" evidence="1"/>
<evidence type="ECO:0000256" key="4">
    <source>
        <dbReference type="SAM" id="Phobius"/>
    </source>
</evidence>
<feature type="region of interest" description="Disordered" evidence="3">
    <location>
        <begin position="353"/>
        <end position="380"/>
    </location>
</feature>
<keyword evidence="4" id="KW-0812">Transmembrane</keyword>
<feature type="transmembrane region" description="Helical" evidence="4">
    <location>
        <begin position="48"/>
        <end position="69"/>
    </location>
</feature>
<dbReference type="InterPro" id="IPR043128">
    <property type="entry name" value="Rev_trsase/Diguanyl_cyclase"/>
</dbReference>
<evidence type="ECO:0000313" key="7">
    <source>
        <dbReference type="Proteomes" id="UP000267535"/>
    </source>
</evidence>
<reference evidence="6 7" key="1">
    <citation type="submission" date="2018-11" db="EMBL/GenBank/DDBJ databases">
        <title>The draft genome sequence of Amphritea balenae JAMM 1525T.</title>
        <authorList>
            <person name="Fang Z."/>
            <person name="Zhang Y."/>
            <person name="Han X."/>
        </authorList>
    </citation>
    <scope>NUCLEOTIDE SEQUENCE [LARGE SCALE GENOMIC DNA]</scope>
    <source>
        <strain evidence="6 7">JAMM 1525</strain>
    </source>
</reference>
<dbReference type="CDD" id="cd01949">
    <property type="entry name" value="GGDEF"/>
    <property type="match status" value="1"/>
</dbReference>
<keyword evidence="4" id="KW-0472">Membrane</keyword>
<dbReference type="InterPro" id="IPR050469">
    <property type="entry name" value="Diguanylate_Cyclase"/>
</dbReference>
<dbReference type="GO" id="GO:1902201">
    <property type="term" value="P:negative regulation of bacterial-type flagellum-dependent cell motility"/>
    <property type="evidence" value="ECO:0007669"/>
    <property type="project" value="TreeGrafter"/>
</dbReference>
<dbReference type="EMBL" id="RQXV01000010">
    <property type="protein sequence ID" value="RRC97826.1"/>
    <property type="molecule type" value="Genomic_DNA"/>
</dbReference>
<feature type="transmembrane region" description="Helical" evidence="4">
    <location>
        <begin position="76"/>
        <end position="94"/>
    </location>
</feature>
<dbReference type="SMART" id="SM00267">
    <property type="entry name" value="GGDEF"/>
    <property type="match status" value="1"/>
</dbReference>
<dbReference type="PANTHER" id="PTHR45138">
    <property type="entry name" value="REGULATORY COMPONENTS OF SENSORY TRANSDUCTION SYSTEM"/>
    <property type="match status" value="1"/>
</dbReference>
<feature type="region of interest" description="Disordered" evidence="3">
    <location>
        <begin position="417"/>
        <end position="439"/>
    </location>
</feature>
<evidence type="ECO:0000256" key="3">
    <source>
        <dbReference type="SAM" id="MobiDB-lite"/>
    </source>
</evidence>
<comment type="caution">
    <text evidence="6">The sequence shown here is derived from an EMBL/GenBank/DDBJ whole genome shotgun (WGS) entry which is preliminary data.</text>
</comment>
<evidence type="ECO:0000313" key="6">
    <source>
        <dbReference type="EMBL" id="RRC97826.1"/>
    </source>
</evidence>
<dbReference type="GO" id="GO:0005886">
    <property type="term" value="C:plasma membrane"/>
    <property type="evidence" value="ECO:0007669"/>
    <property type="project" value="TreeGrafter"/>
</dbReference>
<dbReference type="PROSITE" id="PS50887">
    <property type="entry name" value="GGDEF"/>
    <property type="match status" value="1"/>
</dbReference>
<dbReference type="OrthoDB" id="9812260at2"/>
<gene>
    <name evidence="6" type="ORF">EHS89_16770</name>
</gene>
<sequence length="439" mass="49238">MLGCWHRFRGFGLLQYNLLKTLKLLLPALALALLSPLFYGWLQEFDYALLKLLGHLPTLLAVISLLLCISFNQGRLLLATVNLLLLYLVIQHQLQSSLNIPSNFVLFSLLSLLFPALQILISFLPERGLSMRWLARRLPIIVAGYLFCWLAAVNNLLSDWISSLPVGLIQLAFENWLISQWAAFVFLLAGLAGSLILYFRGTLADAALLTASLGCAIMISLFNLPYISLTAVSVCLLLILFTILFNSYSMAFIDELTQLPGRRALENTLSSAGRRYTLAMVDVDHFKKFNDTYGHDVGDQVLRMVASQMKKAAKGASVYRYGGEEFTLVFRGMDEATALPIADKVRQAIADYPMRIRDKDRPDDEKQGRKKRKKRGPTKDTEQVCISIGLCQKTDQHKDSQMVIKQADEALYMAKQQGRNRCIASHTKSPRKPKVTATA</sequence>
<feature type="transmembrane region" description="Helical" evidence="4">
    <location>
        <begin position="177"/>
        <end position="199"/>
    </location>
</feature>
<keyword evidence="4" id="KW-1133">Transmembrane helix</keyword>
<proteinExistence type="predicted"/>
<feature type="domain" description="GGDEF" evidence="5">
    <location>
        <begin position="274"/>
        <end position="427"/>
    </location>
</feature>
<dbReference type="InterPro" id="IPR029787">
    <property type="entry name" value="Nucleotide_cyclase"/>
</dbReference>
<evidence type="ECO:0000256" key="2">
    <source>
        <dbReference type="ARBA" id="ARBA00034247"/>
    </source>
</evidence>
<comment type="catalytic activity">
    <reaction evidence="2">
        <text>2 GTP = 3',3'-c-di-GMP + 2 diphosphate</text>
        <dbReference type="Rhea" id="RHEA:24898"/>
        <dbReference type="ChEBI" id="CHEBI:33019"/>
        <dbReference type="ChEBI" id="CHEBI:37565"/>
        <dbReference type="ChEBI" id="CHEBI:58805"/>
        <dbReference type="EC" id="2.7.7.65"/>
    </reaction>
</comment>
<dbReference type="GO" id="GO:0052621">
    <property type="term" value="F:diguanylate cyclase activity"/>
    <property type="evidence" value="ECO:0007669"/>
    <property type="project" value="UniProtKB-EC"/>
</dbReference>
<dbReference type="InterPro" id="IPR000160">
    <property type="entry name" value="GGDEF_dom"/>
</dbReference>
<dbReference type="PANTHER" id="PTHR45138:SF9">
    <property type="entry name" value="DIGUANYLATE CYCLASE DGCM-RELATED"/>
    <property type="match status" value="1"/>
</dbReference>